<feature type="non-terminal residue" evidence="2">
    <location>
        <position position="1"/>
    </location>
</feature>
<dbReference type="CDD" id="cd07765">
    <property type="entry name" value="KRAB_A-box"/>
    <property type="match status" value="1"/>
</dbReference>
<name>A0A091V019_NIPNI</name>
<dbReference type="PROSITE" id="PS50805">
    <property type="entry name" value="KRAB"/>
    <property type="match status" value="1"/>
</dbReference>
<gene>
    <name evidence="2" type="ORF">Y956_13208</name>
</gene>
<sequence length="53" mass="5855">LLTGGYLLFSGGLLAPAMEPYVLLDPRQRALYRDVMQESYETLMALGEEPAPP</sequence>
<organism evidence="2 3">
    <name type="scientific">Nipponia nippon</name>
    <name type="common">Crested ibis</name>
    <name type="synonym">Ibis nippon</name>
    <dbReference type="NCBI Taxonomy" id="128390"/>
    <lineage>
        <taxon>Eukaryota</taxon>
        <taxon>Metazoa</taxon>
        <taxon>Chordata</taxon>
        <taxon>Craniata</taxon>
        <taxon>Vertebrata</taxon>
        <taxon>Euteleostomi</taxon>
        <taxon>Archelosauria</taxon>
        <taxon>Archosauria</taxon>
        <taxon>Dinosauria</taxon>
        <taxon>Saurischia</taxon>
        <taxon>Theropoda</taxon>
        <taxon>Coelurosauria</taxon>
        <taxon>Aves</taxon>
        <taxon>Neognathae</taxon>
        <taxon>Neoaves</taxon>
        <taxon>Aequornithes</taxon>
        <taxon>Pelecaniformes</taxon>
        <taxon>Threskiornithidae</taxon>
        <taxon>Nipponia</taxon>
    </lineage>
</organism>
<dbReference type="InterPro" id="IPR001909">
    <property type="entry name" value="KRAB"/>
</dbReference>
<dbReference type="GO" id="GO:0006355">
    <property type="term" value="P:regulation of DNA-templated transcription"/>
    <property type="evidence" value="ECO:0007669"/>
    <property type="project" value="InterPro"/>
</dbReference>
<evidence type="ECO:0000313" key="2">
    <source>
        <dbReference type="EMBL" id="KFQ96266.1"/>
    </source>
</evidence>
<evidence type="ECO:0000259" key="1">
    <source>
        <dbReference type="PROSITE" id="PS50805"/>
    </source>
</evidence>
<dbReference type="Gene3D" id="6.10.140.140">
    <property type="match status" value="1"/>
</dbReference>
<dbReference type="Proteomes" id="UP000053283">
    <property type="component" value="Unassembled WGS sequence"/>
</dbReference>
<dbReference type="EMBL" id="KL410349">
    <property type="protein sequence ID" value="KFQ96266.1"/>
    <property type="molecule type" value="Genomic_DNA"/>
</dbReference>
<protein>
    <submittedName>
        <fullName evidence="2">Zinc finger protein CKR1</fullName>
    </submittedName>
</protein>
<keyword evidence="3" id="KW-1185">Reference proteome</keyword>
<dbReference type="eggNOG" id="KOG1721">
    <property type="taxonomic scope" value="Eukaryota"/>
</dbReference>
<proteinExistence type="predicted"/>
<feature type="domain" description="KRAB" evidence="1">
    <location>
        <begin position="7"/>
        <end position="53"/>
    </location>
</feature>
<evidence type="ECO:0000313" key="3">
    <source>
        <dbReference type="Proteomes" id="UP000053283"/>
    </source>
</evidence>
<accession>A0A091V019</accession>
<dbReference type="Pfam" id="PF01352">
    <property type="entry name" value="KRAB"/>
    <property type="match status" value="1"/>
</dbReference>
<dbReference type="SUPFAM" id="SSF109640">
    <property type="entry name" value="KRAB domain (Kruppel-associated box)"/>
    <property type="match status" value="1"/>
</dbReference>
<reference evidence="2 3" key="1">
    <citation type="submission" date="2014-04" db="EMBL/GenBank/DDBJ databases">
        <title>Genome evolution of avian class.</title>
        <authorList>
            <person name="Zhang G."/>
            <person name="Li C."/>
        </authorList>
    </citation>
    <scope>NUCLEOTIDE SEQUENCE [LARGE SCALE GENOMIC DNA]</scope>
    <source>
        <strain evidence="2">BGI_Y956</strain>
    </source>
</reference>
<dbReference type="AlphaFoldDB" id="A0A091V019"/>
<feature type="non-terminal residue" evidence="2">
    <location>
        <position position="53"/>
    </location>
</feature>
<dbReference type="InterPro" id="IPR036051">
    <property type="entry name" value="KRAB_dom_sf"/>
</dbReference>